<dbReference type="PRINTS" id="PR00127">
    <property type="entry name" value="CLPPROTEASEP"/>
</dbReference>
<dbReference type="PROSITE" id="PS00382">
    <property type="entry name" value="CLP_PROTEASE_HIS"/>
    <property type="match status" value="1"/>
</dbReference>
<dbReference type="InterPro" id="IPR018215">
    <property type="entry name" value="ClpP_Ser_AS"/>
</dbReference>
<evidence type="ECO:0000256" key="3">
    <source>
        <dbReference type="ARBA" id="ARBA00022490"/>
    </source>
</evidence>
<dbReference type="GO" id="GO:0004176">
    <property type="term" value="F:ATP-dependent peptidase activity"/>
    <property type="evidence" value="ECO:0007669"/>
    <property type="project" value="InterPro"/>
</dbReference>
<evidence type="ECO:0000256" key="4">
    <source>
        <dbReference type="ARBA" id="ARBA00022670"/>
    </source>
</evidence>
<dbReference type="PANTHER" id="PTHR10381">
    <property type="entry name" value="ATP-DEPENDENT CLP PROTEASE PROTEOLYTIC SUBUNIT"/>
    <property type="match status" value="1"/>
</dbReference>
<dbReference type="GO" id="GO:0009368">
    <property type="term" value="C:endopeptidase Clp complex"/>
    <property type="evidence" value="ECO:0007669"/>
    <property type="project" value="TreeGrafter"/>
</dbReference>
<dbReference type="InterPro" id="IPR033135">
    <property type="entry name" value="ClpP_His_AS"/>
</dbReference>
<accession>A0A644XLW8</accession>
<dbReference type="Pfam" id="PF00574">
    <property type="entry name" value="CLP_protease"/>
    <property type="match status" value="1"/>
</dbReference>
<dbReference type="HAMAP" id="MF_00444">
    <property type="entry name" value="ClpP"/>
    <property type="match status" value="1"/>
</dbReference>
<dbReference type="EMBL" id="VSSQ01002750">
    <property type="protein sequence ID" value="MPM17190.1"/>
    <property type="molecule type" value="Genomic_DNA"/>
</dbReference>
<dbReference type="PROSITE" id="PS00381">
    <property type="entry name" value="CLP_PROTEASE_SER"/>
    <property type="match status" value="1"/>
</dbReference>
<dbReference type="InterPro" id="IPR023562">
    <property type="entry name" value="ClpP/TepA"/>
</dbReference>
<dbReference type="Gene3D" id="3.90.226.10">
    <property type="entry name" value="2-enoyl-CoA Hydratase, Chain A, domain 1"/>
    <property type="match status" value="1"/>
</dbReference>
<keyword evidence="4 8" id="KW-0645">Protease</keyword>
<protein>
    <recommendedName>
        <fullName evidence="2">endopeptidase Clp</fullName>
        <ecNumber evidence="2">3.4.21.92</ecNumber>
    </recommendedName>
</protein>
<comment type="caution">
    <text evidence="8">The sequence shown here is derived from an EMBL/GenBank/DDBJ whole genome shotgun (WGS) entry which is preliminary data.</text>
</comment>
<dbReference type="AlphaFoldDB" id="A0A644XLW8"/>
<proteinExistence type="inferred from homology"/>
<dbReference type="NCBIfam" id="NF001368">
    <property type="entry name" value="PRK00277.1"/>
    <property type="match status" value="1"/>
</dbReference>
<keyword evidence="6" id="KW-0720">Serine protease</keyword>
<evidence type="ECO:0000256" key="2">
    <source>
        <dbReference type="ARBA" id="ARBA00013230"/>
    </source>
</evidence>
<reference evidence="8" key="1">
    <citation type="submission" date="2019-08" db="EMBL/GenBank/DDBJ databases">
        <authorList>
            <person name="Kucharzyk K."/>
            <person name="Murdoch R.W."/>
            <person name="Higgins S."/>
            <person name="Loffler F."/>
        </authorList>
    </citation>
    <scope>NUCLEOTIDE SEQUENCE</scope>
</reference>
<organism evidence="8">
    <name type="scientific">bioreactor metagenome</name>
    <dbReference type="NCBI Taxonomy" id="1076179"/>
    <lineage>
        <taxon>unclassified sequences</taxon>
        <taxon>metagenomes</taxon>
        <taxon>ecological metagenomes</taxon>
    </lineage>
</organism>
<dbReference type="SUPFAM" id="SSF52096">
    <property type="entry name" value="ClpP/crotonase"/>
    <property type="match status" value="1"/>
</dbReference>
<dbReference type="PANTHER" id="PTHR10381:SF70">
    <property type="entry name" value="ATP-DEPENDENT CLP PROTEASE PROTEOLYTIC SUBUNIT"/>
    <property type="match status" value="1"/>
</dbReference>
<dbReference type="CDD" id="cd07017">
    <property type="entry name" value="S14_ClpP_2"/>
    <property type="match status" value="1"/>
</dbReference>
<evidence type="ECO:0000313" key="8">
    <source>
        <dbReference type="EMBL" id="MPM17190.1"/>
    </source>
</evidence>
<dbReference type="GO" id="GO:0006515">
    <property type="term" value="P:protein quality control for misfolded or incompletely synthesized proteins"/>
    <property type="evidence" value="ECO:0007669"/>
    <property type="project" value="TreeGrafter"/>
</dbReference>
<evidence type="ECO:0000256" key="5">
    <source>
        <dbReference type="ARBA" id="ARBA00022801"/>
    </source>
</evidence>
<name>A0A644XLW8_9ZZZZ</name>
<evidence type="ECO:0000256" key="1">
    <source>
        <dbReference type="ARBA" id="ARBA00007039"/>
    </source>
</evidence>
<comment type="similarity">
    <text evidence="1">Belongs to the peptidase S14 family.</text>
</comment>
<comment type="catalytic activity">
    <reaction evidence="7">
        <text>Hydrolysis of proteins to small peptides in the presence of ATP and magnesium. alpha-casein is the usual test substrate. In the absence of ATP, only oligopeptides shorter than five residues are hydrolyzed (such as succinyl-Leu-Tyr-|-NHMec, and Leu-Tyr-Leu-|-Tyr-Trp, in which cleavage of the -Tyr-|-Leu- and -Tyr-|-Trp bonds also occurs).</text>
        <dbReference type="EC" id="3.4.21.92"/>
    </reaction>
</comment>
<sequence>MNTHPSRMQSTIPMVVEQSGVGERAYDIFSRLLKDRIIFLDGEINDATADIVVAQMLFLESEDPTKDISLYINSPGGSVTAGLAIYDTMQYLHSDVQTICMGQAASMAALLLCSGKEGKRSILPSARVMIHQPWGGVEGQSTDISIHAREITRLKKLTIDIIARHTKKSFEQVSKDVERDFFLSSDDAVSYGIVDAVMRRSN</sequence>
<dbReference type="GO" id="GO:0051117">
    <property type="term" value="F:ATPase binding"/>
    <property type="evidence" value="ECO:0007669"/>
    <property type="project" value="TreeGrafter"/>
</dbReference>
<gene>
    <name evidence="8" type="primary">clpP_32</name>
    <name evidence="8" type="ORF">SDC9_63578</name>
</gene>
<dbReference type="NCBIfam" id="NF009205">
    <property type="entry name" value="PRK12553.1"/>
    <property type="match status" value="1"/>
</dbReference>
<evidence type="ECO:0000256" key="7">
    <source>
        <dbReference type="ARBA" id="ARBA00034021"/>
    </source>
</evidence>
<dbReference type="InterPro" id="IPR001907">
    <property type="entry name" value="ClpP"/>
</dbReference>
<dbReference type="EC" id="3.4.21.92" evidence="2"/>
<dbReference type="InterPro" id="IPR029045">
    <property type="entry name" value="ClpP/crotonase-like_dom_sf"/>
</dbReference>
<dbReference type="GO" id="GO:0004252">
    <property type="term" value="F:serine-type endopeptidase activity"/>
    <property type="evidence" value="ECO:0007669"/>
    <property type="project" value="UniProtKB-EC"/>
</dbReference>
<keyword evidence="3" id="KW-0963">Cytoplasm</keyword>
<evidence type="ECO:0000256" key="6">
    <source>
        <dbReference type="ARBA" id="ARBA00022825"/>
    </source>
</evidence>
<dbReference type="FunFam" id="3.90.226.10:FF:000001">
    <property type="entry name" value="ATP-dependent Clp protease proteolytic subunit"/>
    <property type="match status" value="1"/>
</dbReference>
<keyword evidence="5 8" id="KW-0378">Hydrolase</keyword>